<dbReference type="SUPFAM" id="SSF53756">
    <property type="entry name" value="UDP-Glycosyltransferase/glycogen phosphorylase"/>
    <property type="match status" value="1"/>
</dbReference>
<accession>A0A917JL91</accession>
<dbReference type="InterPro" id="IPR050426">
    <property type="entry name" value="Glycosyltransferase_28"/>
</dbReference>
<evidence type="ECO:0000259" key="6">
    <source>
        <dbReference type="Pfam" id="PF21036"/>
    </source>
</evidence>
<dbReference type="CDD" id="cd03784">
    <property type="entry name" value="GT1_Gtf-like"/>
    <property type="match status" value="1"/>
</dbReference>
<sequence length="409" mass="42640">MRILFTAAPGYGLMLPIVPLIWAARAAGHEVLLATTAEMTEAGARAGLPVVDVFPDRDVWRELLAGVGSLGERPDVEQVAAADGLSEEYRKAARTGNPFGLFTTTMTEGTIAAGRAFGADLVVFTSDHAAGRLAAVALGAPALEVGNRVSWSTRDAETRERRDVYGDDEIVRALRAKLGIPAGQPDLIARVDPRAPSMGGLAAGQTDSLDGVPWWSMRYVPFNGGSVVPDWALRAPERPRVCVTLGTVVPVITGTSNLSVVIEALGGMDVEVVLAAGDTDLADLGELPGNVRSVDFLPLSSFLPTCSLIVHHGGSGTTAAALHYGVPQLVLPAFADNPMSARRVVDRGVGLSHDPATVDVAGVRNAVRRLLAEPAFRAAAREVSAEMATQPSPASVIERAVAAALQGVA</sequence>
<evidence type="ECO:0000256" key="3">
    <source>
        <dbReference type="ARBA" id="ARBA00022679"/>
    </source>
</evidence>
<evidence type="ECO:0000313" key="9">
    <source>
        <dbReference type="Proteomes" id="UP000597989"/>
    </source>
</evidence>
<gene>
    <name evidence="7" type="primary">iroB</name>
    <name evidence="7" type="ORF">GCM10009545_40630</name>
    <name evidence="8" type="ORF">GCM10011581_07450</name>
</gene>
<reference evidence="8 9" key="1">
    <citation type="journal article" date="2014" name="Int. J. Syst. Evol. Microbiol.">
        <title>Complete genome sequence of Corynebacterium casei LMG S-19264T (=DSM 44701T), isolated from a smear-ripened cheese.</title>
        <authorList>
            <consortium name="US DOE Joint Genome Institute (JGI-PGF)"/>
            <person name="Walter F."/>
            <person name="Albersmeier A."/>
            <person name="Kalinowski J."/>
            <person name="Ruckert C."/>
        </authorList>
    </citation>
    <scope>NUCLEOTIDE SEQUENCE [LARGE SCALE GENOMIC DNA]</scope>
    <source>
        <strain evidence="8 9">CGMCC 4.7206</strain>
    </source>
</reference>
<comment type="caution">
    <text evidence="8">The sequence shown here is derived from an EMBL/GenBank/DDBJ whole genome shotgun (WGS) entry which is preliminary data.</text>
</comment>
<organism evidence="8 9">
    <name type="scientific">Saccharopolyspora thermophila</name>
    <dbReference type="NCBI Taxonomy" id="89367"/>
    <lineage>
        <taxon>Bacteria</taxon>
        <taxon>Bacillati</taxon>
        <taxon>Actinomycetota</taxon>
        <taxon>Actinomycetes</taxon>
        <taxon>Pseudonocardiales</taxon>
        <taxon>Pseudonocardiaceae</taxon>
        <taxon>Saccharopolyspora</taxon>
    </lineage>
</organism>
<dbReference type="PANTHER" id="PTHR48050:SF13">
    <property type="entry name" value="STEROL 3-BETA-GLUCOSYLTRANSFERASE UGT80A2"/>
    <property type="match status" value="1"/>
</dbReference>
<evidence type="ECO:0000313" key="7">
    <source>
        <dbReference type="EMBL" id="GAA0533935.1"/>
    </source>
</evidence>
<evidence type="ECO:0000313" key="8">
    <source>
        <dbReference type="EMBL" id="GGI73017.1"/>
    </source>
</evidence>
<dbReference type="AlphaFoldDB" id="A0A917JL91"/>
<dbReference type="EMBL" id="BAAAHC010000017">
    <property type="protein sequence ID" value="GAA0533935.1"/>
    <property type="molecule type" value="Genomic_DNA"/>
</dbReference>
<evidence type="ECO:0000256" key="1">
    <source>
        <dbReference type="ARBA" id="ARBA00006962"/>
    </source>
</evidence>
<dbReference type="Gene3D" id="3.40.50.2000">
    <property type="entry name" value="Glycogen Phosphorylase B"/>
    <property type="match status" value="2"/>
</dbReference>
<dbReference type="Pfam" id="PF21036">
    <property type="entry name" value="EryCIII-like_N"/>
    <property type="match status" value="1"/>
</dbReference>
<dbReference type="Pfam" id="PF06722">
    <property type="entry name" value="EryCIII-like_C"/>
    <property type="match status" value="1"/>
</dbReference>
<dbReference type="InterPro" id="IPR048284">
    <property type="entry name" value="EryCIII-like_N"/>
</dbReference>
<keyword evidence="4" id="KW-0045">Antibiotic biosynthesis</keyword>
<evidence type="ECO:0000259" key="5">
    <source>
        <dbReference type="Pfam" id="PF06722"/>
    </source>
</evidence>
<feature type="domain" description="Erythromycin biosynthesis protein CIII-like C-terminal" evidence="5">
    <location>
        <begin position="260"/>
        <end position="401"/>
    </location>
</feature>
<reference evidence="7 10" key="2">
    <citation type="journal article" date="2019" name="Int. J. Syst. Evol. Microbiol.">
        <title>The Global Catalogue of Microorganisms (GCM) 10K type strain sequencing project: providing services to taxonomists for standard genome sequencing and annotation.</title>
        <authorList>
            <consortium name="The Broad Institute Genomics Platform"/>
            <consortium name="The Broad Institute Genome Sequencing Center for Infectious Disease"/>
            <person name="Wu L."/>
            <person name="Ma J."/>
        </authorList>
    </citation>
    <scope>NUCLEOTIDE SEQUENCE [LARGE SCALE GENOMIC DNA]</scope>
    <source>
        <strain evidence="7 10">JCM 10664</strain>
    </source>
</reference>
<keyword evidence="3 8" id="KW-0808">Transferase</keyword>
<keyword evidence="2" id="KW-0328">Glycosyltransferase</keyword>
<dbReference type="Proteomes" id="UP000597989">
    <property type="component" value="Unassembled WGS sequence"/>
</dbReference>
<feature type="domain" description="Erythromycin biosynthesis protein CIII-like N-terminal" evidence="6">
    <location>
        <begin position="22"/>
        <end position="246"/>
    </location>
</feature>
<comment type="similarity">
    <text evidence="1">Belongs to the glycosyltransferase 28 family.</text>
</comment>
<dbReference type="PANTHER" id="PTHR48050">
    <property type="entry name" value="STEROL 3-BETA-GLUCOSYLTRANSFERASE"/>
    <property type="match status" value="1"/>
</dbReference>
<name>A0A917JL91_9PSEU</name>
<dbReference type="GO" id="GO:0016758">
    <property type="term" value="F:hexosyltransferase activity"/>
    <property type="evidence" value="ECO:0007669"/>
    <property type="project" value="UniProtKB-ARBA"/>
</dbReference>
<dbReference type="Proteomes" id="UP001500220">
    <property type="component" value="Unassembled WGS sequence"/>
</dbReference>
<proteinExistence type="inferred from homology"/>
<dbReference type="GO" id="GO:0017000">
    <property type="term" value="P:antibiotic biosynthetic process"/>
    <property type="evidence" value="ECO:0007669"/>
    <property type="project" value="UniProtKB-KW"/>
</dbReference>
<dbReference type="GO" id="GO:0008194">
    <property type="term" value="F:UDP-glycosyltransferase activity"/>
    <property type="evidence" value="ECO:0007669"/>
    <property type="project" value="InterPro"/>
</dbReference>
<reference evidence="8" key="3">
    <citation type="submission" date="2020-09" db="EMBL/GenBank/DDBJ databases">
        <authorList>
            <person name="Sun Q."/>
            <person name="Zhou Y."/>
        </authorList>
    </citation>
    <scope>NUCLEOTIDE SEQUENCE</scope>
    <source>
        <strain evidence="8">CGMCC 4.7206</strain>
    </source>
</reference>
<dbReference type="RefSeq" id="WP_188985468.1">
    <property type="nucleotide sequence ID" value="NZ_BAAAHC010000017.1"/>
</dbReference>
<dbReference type="InterPro" id="IPR010610">
    <property type="entry name" value="EryCIII-like_C"/>
</dbReference>
<protein>
    <submittedName>
        <fullName evidence="8">Glycosyl transferase</fullName>
    </submittedName>
    <submittedName>
        <fullName evidence="7">Salmochelin biosynthesis C-glycosyltransferase IroB</fullName>
    </submittedName>
</protein>
<dbReference type="EMBL" id="BMMT01000002">
    <property type="protein sequence ID" value="GGI73017.1"/>
    <property type="molecule type" value="Genomic_DNA"/>
</dbReference>
<dbReference type="InterPro" id="IPR002213">
    <property type="entry name" value="UDP_glucos_trans"/>
</dbReference>
<evidence type="ECO:0000256" key="2">
    <source>
        <dbReference type="ARBA" id="ARBA00022676"/>
    </source>
</evidence>
<dbReference type="FunFam" id="3.40.50.2000:FF:000072">
    <property type="entry name" value="Glycosyl transferase"/>
    <property type="match status" value="1"/>
</dbReference>
<keyword evidence="10" id="KW-1185">Reference proteome</keyword>
<evidence type="ECO:0000256" key="4">
    <source>
        <dbReference type="ARBA" id="ARBA00023194"/>
    </source>
</evidence>
<evidence type="ECO:0000313" key="10">
    <source>
        <dbReference type="Proteomes" id="UP001500220"/>
    </source>
</evidence>
<reference evidence="7" key="4">
    <citation type="submission" date="2023-12" db="EMBL/GenBank/DDBJ databases">
        <authorList>
            <person name="Sun Q."/>
            <person name="Inoue M."/>
        </authorList>
    </citation>
    <scope>NUCLEOTIDE SEQUENCE</scope>
    <source>
        <strain evidence="7">JCM 10664</strain>
    </source>
</reference>